<keyword evidence="4" id="KW-0482">Metalloprotease</keyword>
<keyword evidence="2" id="KW-0812">Transmembrane</keyword>
<evidence type="ECO:0000259" key="3">
    <source>
        <dbReference type="Pfam" id="PF02517"/>
    </source>
</evidence>
<feature type="transmembrane region" description="Helical" evidence="2">
    <location>
        <begin position="247"/>
        <end position="267"/>
    </location>
</feature>
<evidence type="ECO:0000313" key="4">
    <source>
        <dbReference type="EMBL" id="HGZ42640.1"/>
    </source>
</evidence>
<feature type="compositionally biased region" description="Low complexity" evidence="1">
    <location>
        <begin position="12"/>
        <end position="39"/>
    </location>
</feature>
<keyword evidence="4" id="KW-0645">Protease</keyword>
<name>A0A832I3J6_UNCEI</name>
<accession>A0A832I3J6</accession>
<sequence>MRTEDHGGGPARGPEAEGSAGHDAPATPSAGGPAAPPGARDARHGGDRDAGGAGDPASEDASPSPADEAPGEPSADAPRALDEQGLLGWLLAIALLGIGGVALGEQELAGLMALAGLFVAAQAADTEPRWAPLYAAVGWIVPAGSIAVFGGLAVMLQQNLPPGPLRAGLIGFAAAAALVCLALAFGPAARAATAALFRGSGERRDERTAARLVLAGLMLGLPGWFALREPIREMLAGPDSLLAGHSFLGGLIGYIAVAFAAAGYGLRRTAAEAVARLGLRPLAWADGIWIVAGLGALWAVNAGAEHLQRGYFPALYEQDRRFGEVLAGGLAAWQIVLLSLNAGVGEEITLRGALQPRLGIALSAAFFAALHVQYSWFGMLVIFALGVVLGMLRRRTSTTVAIAVHTLYDLLALFTM</sequence>
<reference evidence="4" key="1">
    <citation type="journal article" date="2020" name="mSystems">
        <title>Genome- and Community-Level Interaction Insights into Carbon Utilization and Element Cycling Functions of Hydrothermarchaeota in Hydrothermal Sediment.</title>
        <authorList>
            <person name="Zhou Z."/>
            <person name="Liu Y."/>
            <person name="Xu W."/>
            <person name="Pan J."/>
            <person name="Luo Z.H."/>
            <person name="Li M."/>
        </authorList>
    </citation>
    <scope>NUCLEOTIDE SEQUENCE [LARGE SCALE GENOMIC DNA]</scope>
    <source>
        <strain evidence="4">SpSt-381</strain>
    </source>
</reference>
<feature type="compositionally biased region" description="Basic and acidic residues" evidence="1">
    <location>
        <begin position="40"/>
        <end position="50"/>
    </location>
</feature>
<dbReference type="EMBL" id="DSQF01000008">
    <property type="protein sequence ID" value="HGZ42640.1"/>
    <property type="molecule type" value="Genomic_DNA"/>
</dbReference>
<comment type="caution">
    <text evidence="4">The sequence shown here is derived from an EMBL/GenBank/DDBJ whole genome shotgun (WGS) entry which is preliminary data.</text>
</comment>
<gene>
    <name evidence="4" type="ORF">ENR23_04300</name>
</gene>
<proteinExistence type="predicted"/>
<dbReference type="GO" id="GO:0006508">
    <property type="term" value="P:proteolysis"/>
    <property type="evidence" value="ECO:0007669"/>
    <property type="project" value="UniProtKB-KW"/>
</dbReference>
<dbReference type="GO" id="GO:0080120">
    <property type="term" value="P:CAAX-box protein maturation"/>
    <property type="evidence" value="ECO:0007669"/>
    <property type="project" value="UniProtKB-ARBA"/>
</dbReference>
<dbReference type="Pfam" id="PF02517">
    <property type="entry name" value="Rce1-like"/>
    <property type="match status" value="1"/>
</dbReference>
<dbReference type="GO" id="GO:0004175">
    <property type="term" value="F:endopeptidase activity"/>
    <property type="evidence" value="ECO:0007669"/>
    <property type="project" value="UniProtKB-ARBA"/>
</dbReference>
<dbReference type="InterPro" id="IPR003675">
    <property type="entry name" value="Rce1/LyrA-like_dom"/>
</dbReference>
<feature type="transmembrane region" description="Helical" evidence="2">
    <location>
        <begin position="86"/>
        <end position="103"/>
    </location>
</feature>
<feature type="transmembrane region" description="Helical" evidence="2">
    <location>
        <begin position="209"/>
        <end position="227"/>
    </location>
</feature>
<protein>
    <submittedName>
        <fullName evidence="4">CPBP family intramembrane metalloprotease</fullName>
    </submittedName>
</protein>
<keyword evidence="4" id="KW-0378">Hydrolase</keyword>
<feature type="region of interest" description="Disordered" evidence="1">
    <location>
        <begin position="1"/>
        <end position="79"/>
    </location>
</feature>
<feature type="transmembrane region" description="Helical" evidence="2">
    <location>
        <begin position="136"/>
        <end position="156"/>
    </location>
</feature>
<feature type="transmembrane region" description="Helical" evidence="2">
    <location>
        <begin position="287"/>
        <end position="304"/>
    </location>
</feature>
<evidence type="ECO:0000256" key="2">
    <source>
        <dbReference type="SAM" id="Phobius"/>
    </source>
</evidence>
<feature type="transmembrane region" description="Helical" evidence="2">
    <location>
        <begin position="168"/>
        <end position="189"/>
    </location>
</feature>
<feature type="transmembrane region" description="Helical" evidence="2">
    <location>
        <begin position="364"/>
        <end position="389"/>
    </location>
</feature>
<dbReference type="AlphaFoldDB" id="A0A832I3J6"/>
<evidence type="ECO:0000256" key="1">
    <source>
        <dbReference type="SAM" id="MobiDB-lite"/>
    </source>
</evidence>
<keyword evidence="2" id="KW-1133">Transmembrane helix</keyword>
<dbReference type="GO" id="GO:0008237">
    <property type="term" value="F:metallopeptidase activity"/>
    <property type="evidence" value="ECO:0007669"/>
    <property type="project" value="UniProtKB-KW"/>
</dbReference>
<organism evidence="4">
    <name type="scientific">Eiseniibacteriota bacterium</name>
    <dbReference type="NCBI Taxonomy" id="2212470"/>
    <lineage>
        <taxon>Bacteria</taxon>
        <taxon>Candidatus Eiseniibacteriota</taxon>
    </lineage>
</organism>
<keyword evidence="2" id="KW-0472">Membrane</keyword>
<feature type="domain" description="CAAX prenyl protease 2/Lysostaphin resistance protein A-like" evidence="3">
    <location>
        <begin position="331"/>
        <end position="410"/>
    </location>
</feature>